<keyword evidence="3" id="KW-0694">RNA-binding</keyword>
<comment type="similarity">
    <text evidence="3">Belongs to the TmcAL family.</text>
</comment>
<keyword evidence="3" id="KW-0067">ATP-binding</keyword>
<dbReference type="GO" id="GO:0000049">
    <property type="term" value="F:tRNA binding"/>
    <property type="evidence" value="ECO:0007669"/>
    <property type="project" value="UniProtKB-KW"/>
</dbReference>
<dbReference type="HAMAP" id="MF_01539">
    <property type="entry name" value="TmcAL"/>
    <property type="match status" value="1"/>
</dbReference>
<dbReference type="GO" id="GO:0016879">
    <property type="term" value="F:ligase activity, forming carbon-nitrogen bonds"/>
    <property type="evidence" value="ECO:0007669"/>
    <property type="project" value="UniProtKB-UniRule"/>
</dbReference>
<evidence type="ECO:0000313" key="4">
    <source>
        <dbReference type="EMBL" id="GBF00594.1"/>
    </source>
</evidence>
<dbReference type="EMBL" id="BDOR01000001">
    <property type="protein sequence ID" value="GBF00594.1"/>
    <property type="molecule type" value="Genomic_DNA"/>
</dbReference>
<dbReference type="Gene3D" id="3.40.50.620">
    <property type="entry name" value="HUPs"/>
    <property type="match status" value="1"/>
</dbReference>
<comment type="caution">
    <text evidence="5">The sequence shown here is derived from an EMBL/GenBank/DDBJ whole genome shotgun (WGS) entry which is preliminary data.</text>
</comment>
<protein>
    <recommendedName>
        <fullName evidence="3">tRNA(Met) cytidine acetate ligase</fullName>
        <ecNumber evidence="3">6.3.4.-</ecNumber>
    </recommendedName>
</protein>
<keyword evidence="6" id="KW-1185">Reference proteome</keyword>
<dbReference type="NCBIfam" id="NF010191">
    <property type="entry name" value="PRK13670.1"/>
    <property type="match status" value="1"/>
</dbReference>
<accession>A0A2I9CJB0</accession>
<name>A0A2I9CJB0_9LACO</name>
<keyword evidence="2 3" id="KW-0819">tRNA processing</keyword>
<feature type="binding site" evidence="3">
    <location>
        <position position="175"/>
    </location>
    <ligand>
        <name>ATP</name>
        <dbReference type="ChEBI" id="CHEBI:30616"/>
    </ligand>
</feature>
<keyword evidence="3" id="KW-0547">Nucleotide-binding</keyword>
<evidence type="ECO:0000313" key="6">
    <source>
        <dbReference type="Proteomes" id="UP000236162"/>
    </source>
</evidence>
<dbReference type="EMBL" id="SEHH01000055">
    <property type="protein sequence ID" value="TBX44091.1"/>
    <property type="molecule type" value="Genomic_DNA"/>
</dbReference>
<comment type="subcellular location">
    <subcellularLocation>
        <location evidence="3">Cytoplasm</location>
    </subcellularLocation>
</comment>
<dbReference type="InterPro" id="IPR008513">
    <property type="entry name" value="tRNA(Met)_cyd_acetate_ligase"/>
</dbReference>
<evidence type="ECO:0000256" key="1">
    <source>
        <dbReference type="ARBA" id="ARBA00022598"/>
    </source>
</evidence>
<comment type="function">
    <text evidence="3">Catalyzes the formation of N(4)-acetylcytidine (ac(4)C) at the wobble position of elongator tRNA(Met), using acetate and ATP as substrates. First activates an acetate ion to form acetyladenylate (Ac-AMP) and then transfers the acetyl group to tRNA to form ac(4)C34.</text>
</comment>
<feature type="binding site" evidence="3">
    <location>
        <position position="101"/>
    </location>
    <ligand>
        <name>ATP</name>
        <dbReference type="ChEBI" id="CHEBI:30616"/>
    </ligand>
</feature>
<feature type="binding site" evidence="3">
    <location>
        <begin position="7"/>
        <end position="20"/>
    </location>
    <ligand>
        <name>ATP</name>
        <dbReference type="ChEBI" id="CHEBI:30616"/>
    </ligand>
</feature>
<keyword evidence="5" id="KW-0808">Transferase</keyword>
<evidence type="ECO:0000313" key="7">
    <source>
        <dbReference type="Proteomes" id="UP000292648"/>
    </source>
</evidence>
<evidence type="ECO:0000256" key="2">
    <source>
        <dbReference type="ARBA" id="ARBA00022694"/>
    </source>
</evidence>
<dbReference type="SUPFAM" id="SSF52374">
    <property type="entry name" value="Nucleotidylyl transferase"/>
    <property type="match status" value="1"/>
</dbReference>
<evidence type="ECO:0000256" key="3">
    <source>
        <dbReference type="HAMAP-Rule" id="MF_01539"/>
    </source>
</evidence>
<sequence length="383" mass="42754">MQAVGLITEYNPLHNGHRYHLQRAQQLTGADCVVVVMSGNWLQRGEPAILDKWTRAKLALANGADLVIELPVFFAAQPAHLFARGGIELLSALNCTSVVFGAEHPELDFQRLTAAIAANQGDFSHYNATYATQFNSALQAATGVTLTAANDMLSFCYYTANQALAHPMRLVPIKRQQADHATTAIATGSSYASGTAVRQAAFDQNWGSLKSVVPTDTLTALTTQRLQRWADFWPFLQYQLLTVDIAHSGQYDQMAEGLEYRMQTMAQRATSFDDFIHQVKSKRYTYTRLQRVATAALLQLTQAEVQAAQAHNYLRVLGFTPKGQAYLHQVKKQLPLPLYTKINQKLRQHALNLDYRAGRVYQLINGQSQDLYRQPWQLPAIIG</sequence>
<dbReference type="AlphaFoldDB" id="A0A2I9CJB0"/>
<dbReference type="GO" id="GO:0006400">
    <property type="term" value="P:tRNA modification"/>
    <property type="evidence" value="ECO:0007669"/>
    <property type="project" value="UniProtKB-UniRule"/>
</dbReference>
<dbReference type="Proteomes" id="UP000292648">
    <property type="component" value="Unassembled WGS sequence"/>
</dbReference>
<dbReference type="EC" id="6.3.4.-" evidence="3"/>
<dbReference type="RefSeq" id="WP_021731714.1">
    <property type="nucleotide sequence ID" value="NZ_AVAI01000126.1"/>
</dbReference>
<dbReference type="GO" id="GO:0016740">
    <property type="term" value="F:transferase activity"/>
    <property type="evidence" value="ECO:0007669"/>
    <property type="project" value="UniProtKB-KW"/>
</dbReference>
<keyword evidence="3" id="KW-0820">tRNA-binding</keyword>
<comment type="catalytic activity">
    <reaction evidence="3">
        <text>cytidine(34) in elongator tRNA(Met) + acetate + ATP = N(4)-acetylcytidine(34) in elongator tRNA(Met) + AMP + diphosphate</text>
        <dbReference type="Rhea" id="RHEA:58144"/>
        <dbReference type="Rhea" id="RHEA-COMP:10693"/>
        <dbReference type="Rhea" id="RHEA-COMP:10694"/>
        <dbReference type="ChEBI" id="CHEBI:30089"/>
        <dbReference type="ChEBI" id="CHEBI:30616"/>
        <dbReference type="ChEBI" id="CHEBI:33019"/>
        <dbReference type="ChEBI" id="CHEBI:74900"/>
        <dbReference type="ChEBI" id="CHEBI:82748"/>
        <dbReference type="ChEBI" id="CHEBI:456215"/>
    </reaction>
</comment>
<dbReference type="GO" id="GO:0005737">
    <property type="term" value="C:cytoplasm"/>
    <property type="evidence" value="ECO:0007669"/>
    <property type="project" value="UniProtKB-SubCell"/>
</dbReference>
<dbReference type="PANTHER" id="PTHR37825:SF1">
    <property type="entry name" value="TRNA(MET) CYTIDINE ACETATE LIGASE"/>
    <property type="match status" value="1"/>
</dbReference>
<reference evidence="5 7" key="2">
    <citation type="submission" date="2019-01" db="EMBL/GenBank/DDBJ databases">
        <title>Draft genome sequence of Lactobacillus paraplantarum OSY-TC318, a Producer of the novel lantibiotic Paraplantaracin TC318.</title>
        <authorList>
            <person name="Hussein W.E."/>
            <person name="Huang E."/>
            <person name="Yousef A.E."/>
        </authorList>
    </citation>
    <scope>NUCLEOTIDE SEQUENCE [LARGE SCALE GENOMIC DNA]</scope>
    <source>
        <strain evidence="5 7">OSY-TC318</strain>
    </source>
</reference>
<dbReference type="GO" id="GO:0005524">
    <property type="term" value="F:ATP binding"/>
    <property type="evidence" value="ECO:0007669"/>
    <property type="project" value="UniProtKB-KW"/>
</dbReference>
<dbReference type="InterPro" id="IPR014729">
    <property type="entry name" value="Rossmann-like_a/b/a_fold"/>
</dbReference>
<dbReference type="Proteomes" id="UP000236162">
    <property type="component" value="Unassembled WGS sequence"/>
</dbReference>
<comment type="caution">
    <text evidence="3">Lacks conserved residue(s) required for the propagation of feature annotation.</text>
</comment>
<gene>
    <name evidence="3" type="primary">tmcAL</name>
    <name evidence="4" type="synonym">ylbM</name>
    <name evidence="5" type="ORF">EUZ87_06655</name>
    <name evidence="4" type="ORF">LPPLD21_00094</name>
</gene>
<proteinExistence type="inferred from homology"/>
<keyword evidence="1 3" id="KW-0436">Ligase</keyword>
<reference evidence="4 6" key="1">
    <citation type="submission" date="2017-04" db="EMBL/GenBank/DDBJ databases">
        <title>In vitro and in silico characterization of Lactobacillus paraplantarum D2-1, a starter culture for soymilk fermentation.</title>
        <authorList>
            <person name="Endo A."/>
            <person name="Sasaki F."/>
            <person name="Maeno S."/>
            <person name="Kanesaki Y."/>
            <person name="Kubota E."/>
            <person name="Torres G.A."/>
            <person name="Tomita S."/>
            <person name="Nakagawa J."/>
        </authorList>
    </citation>
    <scope>NUCLEOTIDE SEQUENCE [LARGE SCALE GENOMIC DNA]</scope>
    <source>
        <strain evidence="4 6">D2-1</strain>
    </source>
</reference>
<evidence type="ECO:0000313" key="5">
    <source>
        <dbReference type="EMBL" id="TBX44091.1"/>
    </source>
</evidence>
<keyword evidence="3" id="KW-0963">Cytoplasm</keyword>
<organism evidence="5 7">
    <name type="scientific">Lactiplantibacillus paraplantarum</name>
    <dbReference type="NCBI Taxonomy" id="60520"/>
    <lineage>
        <taxon>Bacteria</taxon>
        <taxon>Bacillati</taxon>
        <taxon>Bacillota</taxon>
        <taxon>Bacilli</taxon>
        <taxon>Lactobacillales</taxon>
        <taxon>Lactobacillaceae</taxon>
        <taxon>Lactiplantibacillus</taxon>
    </lineage>
</organism>
<feature type="binding site" evidence="3">
    <location>
        <position position="150"/>
    </location>
    <ligand>
        <name>ATP</name>
        <dbReference type="ChEBI" id="CHEBI:30616"/>
    </ligand>
</feature>
<dbReference type="PANTHER" id="PTHR37825">
    <property type="entry name" value="TRNA(MET) CYTIDINE ACETATE LIGASE"/>
    <property type="match status" value="1"/>
</dbReference>
<dbReference type="Pfam" id="PF05636">
    <property type="entry name" value="HIGH_NTase1"/>
    <property type="match status" value="1"/>
</dbReference>